<organism evidence="5">
    <name type="scientific">Tanacetum cinerariifolium</name>
    <name type="common">Dalmatian daisy</name>
    <name type="synonym">Chrysanthemum cinerariifolium</name>
    <dbReference type="NCBI Taxonomy" id="118510"/>
    <lineage>
        <taxon>Eukaryota</taxon>
        <taxon>Viridiplantae</taxon>
        <taxon>Streptophyta</taxon>
        <taxon>Embryophyta</taxon>
        <taxon>Tracheophyta</taxon>
        <taxon>Spermatophyta</taxon>
        <taxon>Magnoliopsida</taxon>
        <taxon>eudicotyledons</taxon>
        <taxon>Gunneridae</taxon>
        <taxon>Pentapetalae</taxon>
        <taxon>asterids</taxon>
        <taxon>campanulids</taxon>
        <taxon>Asterales</taxon>
        <taxon>Asteraceae</taxon>
        <taxon>Asteroideae</taxon>
        <taxon>Anthemideae</taxon>
        <taxon>Anthemidinae</taxon>
        <taxon>Tanacetum</taxon>
    </lineage>
</organism>
<dbReference type="EMBL" id="BKCJ010004507">
    <property type="protein sequence ID" value="GEU61466.1"/>
    <property type="molecule type" value="Genomic_DNA"/>
</dbReference>
<dbReference type="Pfam" id="PF25597">
    <property type="entry name" value="SH3_retrovirus"/>
    <property type="match status" value="1"/>
</dbReference>
<sequence length="1104" mass="124903">MAMLTMRARRFFKKIGRKLTANGNETLGFDMSKVECYNCHKMGHFARECRAPRNQDFKHKESTRRSVPVEIPAFTALVLCDGLGWYDWSDQAEERPNYALMAYTTLTCDLKVSTDSTCSKTCLETVKILKSQNDQLSKDLKKLELMVLAYKTGLKSVEERLEFFKKNESINLEDIKVLKVEIHMKEISIGELKRKLKIVDNYKKGLGYENYNVVQPPYIGNSMPPKPDLSFTGLDEFSNKIVAENTKSSKEETKQPKAVVNVVKGNHVNVVMASAWWVWKPKTKVIDLISKHNSASITLKNLIILMHKASPRNMSNITDYKEINRGYVALGGNPKEGKSQEKVPSKLVYMGFLSSDEFSLPDYFPTASKDRFPLLSERDAPAEEVCTADEVKVIDPITREQQVGLPYQCLSPKSTGFNEFSSNIATAVAILQESPQSSALSTVVDEPASPLGDDSQGEACLIVSGLEAKQDMENIIKTSTLPHDSPPMVTSLGADEGSMQHQLIELTDLCTRLQRQQTEIASKIAAQDLEIASLKARIKMLEDKDAEGAAPSGEDATIKGRSLETGEEASVEKSTERGIATVSVPTGSGVVPTASPIFTTASVVTPYSIRKGKEKMVESDTPKKKKLQEQIDVQVAREMEEQIAREDQRMNEQIARDAEIARIHAEEELQMLIDNLDRNNETISKYLQEYEQFAVDLSIGERIELINDLRKGLRLEQESAKKVKTSEEVSEEDLKEKMQLVPVEELYVEALQVKHPIIDWEIHTEGQRNYWKIIRLGGNTTVYQFFVDMLKHFNREDLNQLWTLVKETLSIRQATSDKEKELWVELKRLYKPDVQDQLWTQTQALMHDPVEWRLYDTCGVHHVLFRDQEIFIRSTRLQTVQDKEMIEGILSSDEFPLPDYFLTASKDRFPLLSERDSHAEEVCTADEVKAEADNTACYVHNRVLVVKPHNKTPYELFYSITPTLSFMRPFGCPVTILNTKDHIGKFDGKVDEGKVDEGFFVGYSLNSKAFKLFNSRTKIVEENLHIRFSENTPNVVGSGPDWLFDIDALTRIMNYEPIVACTQSNSFTVDPLFSQDPKSSHDDGFKPSCDDGKKVDEDPSKGSE</sequence>
<dbReference type="InterPro" id="IPR001878">
    <property type="entry name" value="Znf_CCHC"/>
</dbReference>
<keyword evidence="1" id="KW-0479">Metal-binding</keyword>
<evidence type="ECO:0000256" key="2">
    <source>
        <dbReference type="SAM" id="Coils"/>
    </source>
</evidence>
<feature type="region of interest" description="Disordered" evidence="3">
    <location>
        <begin position="544"/>
        <end position="576"/>
    </location>
</feature>
<dbReference type="InterPro" id="IPR039537">
    <property type="entry name" value="Retrotran_Ty1/copia-like"/>
</dbReference>
<gene>
    <name evidence="5" type="ORF">Tci_033444</name>
</gene>
<protein>
    <submittedName>
        <fullName evidence="5">Ribonuclease H-like domain-containing protein</fullName>
    </submittedName>
</protein>
<evidence type="ECO:0000259" key="4">
    <source>
        <dbReference type="PROSITE" id="PS50158"/>
    </source>
</evidence>
<evidence type="ECO:0000256" key="3">
    <source>
        <dbReference type="SAM" id="MobiDB-lite"/>
    </source>
</evidence>
<dbReference type="Gene3D" id="4.10.60.10">
    <property type="entry name" value="Zinc finger, CCHC-type"/>
    <property type="match status" value="1"/>
</dbReference>
<comment type="caution">
    <text evidence="5">The sequence shown here is derived from an EMBL/GenBank/DDBJ whole genome shotgun (WGS) entry which is preliminary data.</text>
</comment>
<feature type="coiled-coil region" evidence="2">
    <location>
        <begin position="636"/>
        <end position="675"/>
    </location>
</feature>
<dbReference type="Pfam" id="PF00098">
    <property type="entry name" value="zf-CCHC"/>
    <property type="match status" value="1"/>
</dbReference>
<feature type="compositionally biased region" description="Basic and acidic residues" evidence="3">
    <location>
        <begin position="556"/>
        <end position="576"/>
    </location>
</feature>
<name>A0A6L2LI14_TANCI</name>
<evidence type="ECO:0000313" key="5">
    <source>
        <dbReference type="EMBL" id="GEU61466.1"/>
    </source>
</evidence>
<evidence type="ECO:0000256" key="1">
    <source>
        <dbReference type="PROSITE-ProRule" id="PRU00047"/>
    </source>
</evidence>
<keyword evidence="2" id="KW-0175">Coiled coil</keyword>
<dbReference type="InterPro" id="IPR036875">
    <property type="entry name" value="Znf_CCHC_sf"/>
</dbReference>
<accession>A0A6L2LI14</accession>
<dbReference type="GO" id="GO:0008270">
    <property type="term" value="F:zinc ion binding"/>
    <property type="evidence" value="ECO:0007669"/>
    <property type="project" value="UniProtKB-KW"/>
</dbReference>
<proteinExistence type="predicted"/>
<dbReference type="PANTHER" id="PTHR42648">
    <property type="entry name" value="TRANSPOSASE, PUTATIVE-RELATED"/>
    <property type="match status" value="1"/>
</dbReference>
<dbReference type="SUPFAM" id="SSF57756">
    <property type="entry name" value="Retrovirus zinc finger-like domains"/>
    <property type="match status" value="1"/>
</dbReference>
<reference evidence="5" key="1">
    <citation type="journal article" date="2019" name="Sci. Rep.">
        <title>Draft genome of Tanacetum cinerariifolium, the natural source of mosquito coil.</title>
        <authorList>
            <person name="Yamashiro T."/>
            <person name="Shiraishi A."/>
            <person name="Satake H."/>
            <person name="Nakayama K."/>
        </authorList>
    </citation>
    <scope>NUCLEOTIDE SEQUENCE</scope>
</reference>
<keyword evidence="1" id="KW-0863">Zinc-finger</keyword>
<dbReference type="InterPro" id="IPR057670">
    <property type="entry name" value="SH3_retrovirus"/>
</dbReference>
<dbReference type="SMART" id="SM00343">
    <property type="entry name" value="ZnF_C2HC"/>
    <property type="match status" value="1"/>
</dbReference>
<keyword evidence="1" id="KW-0862">Zinc</keyword>
<feature type="region of interest" description="Disordered" evidence="3">
    <location>
        <begin position="1072"/>
        <end position="1104"/>
    </location>
</feature>
<dbReference type="PANTHER" id="PTHR42648:SF19">
    <property type="entry name" value="RNA-DIRECTED DNA POLYMERASE"/>
    <property type="match status" value="1"/>
</dbReference>
<feature type="domain" description="CCHC-type" evidence="4">
    <location>
        <begin position="36"/>
        <end position="50"/>
    </location>
</feature>
<dbReference type="PROSITE" id="PS50158">
    <property type="entry name" value="ZF_CCHC"/>
    <property type="match status" value="1"/>
</dbReference>
<dbReference type="GO" id="GO:0003676">
    <property type="term" value="F:nucleic acid binding"/>
    <property type="evidence" value="ECO:0007669"/>
    <property type="project" value="InterPro"/>
</dbReference>
<dbReference type="AlphaFoldDB" id="A0A6L2LI14"/>
<feature type="compositionally biased region" description="Basic and acidic residues" evidence="3">
    <location>
        <begin position="1078"/>
        <end position="1104"/>
    </location>
</feature>